<proteinExistence type="predicted"/>
<accession>A6HYB2</accession>
<gene>
    <name evidence="1" type="ORF">rCG_48173</name>
</gene>
<name>A6HYB2_RAT</name>
<reference evidence="2" key="1">
    <citation type="submission" date="2005-09" db="EMBL/GenBank/DDBJ databases">
        <authorList>
            <person name="Mural R.J."/>
            <person name="Li P.W."/>
            <person name="Adams M.D."/>
            <person name="Amanatides P.G."/>
            <person name="Baden-Tillson H."/>
            <person name="Barnstead M."/>
            <person name="Chin S.H."/>
            <person name="Dew I."/>
            <person name="Evans C.A."/>
            <person name="Ferriera S."/>
            <person name="Flanigan M."/>
            <person name="Fosler C."/>
            <person name="Glodek A."/>
            <person name="Gu Z."/>
            <person name="Holt R.A."/>
            <person name="Jennings D."/>
            <person name="Kraft C.L."/>
            <person name="Lu F."/>
            <person name="Nguyen T."/>
            <person name="Nusskern D.R."/>
            <person name="Pfannkoch C.M."/>
            <person name="Sitter C."/>
            <person name="Sutton G.G."/>
            <person name="Venter J.C."/>
            <person name="Wang Z."/>
            <person name="Woodage T."/>
            <person name="Zheng X.H."/>
            <person name="Zhong F."/>
        </authorList>
    </citation>
    <scope>NUCLEOTIDE SEQUENCE [LARGE SCALE GENOMIC DNA]</scope>
    <source>
        <strain>BN</strain>
        <strain evidence="2">Sprague-Dawley</strain>
    </source>
</reference>
<evidence type="ECO:0000313" key="1">
    <source>
        <dbReference type="EMBL" id="EDM12193.1"/>
    </source>
</evidence>
<dbReference type="EMBL" id="CH473953">
    <property type="protein sequence ID" value="EDM12193.1"/>
    <property type="molecule type" value="Genomic_DNA"/>
</dbReference>
<dbReference type="AlphaFoldDB" id="A6HYB2"/>
<dbReference type="Proteomes" id="UP000234681">
    <property type="component" value="Chromosome 1"/>
</dbReference>
<protein>
    <submittedName>
        <fullName evidence="1">RCG48173</fullName>
    </submittedName>
</protein>
<evidence type="ECO:0000313" key="2">
    <source>
        <dbReference type="Proteomes" id="UP000234681"/>
    </source>
</evidence>
<sequence>MDSRPPLIPGVPGAPSDLCSLLPTCCHRAPGVLDLFRGTLLLLRGKSPSGRVKWRQIKRV</sequence>
<organism evidence="1 2">
    <name type="scientific">Rattus norvegicus</name>
    <name type="common">Rat</name>
    <dbReference type="NCBI Taxonomy" id="10116"/>
    <lineage>
        <taxon>Eukaryota</taxon>
        <taxon>Metazoa</taxon>
        <taxon>Chordata</taxon>
        <taxon>Craniata</taxon>
        <taxon>Vertebrata</taxon>
        <taxon>Euteleostomi</taxon>
        <taxon>Mammalia</taxon>
        <taxon>Eutheria</taxon>
        <taxon>Euarchontoglires</taxon>
        <taxon>Glires</taxon>
        <taxon>Rodentia</taxon>
        <taxon>Myomorpha</taxon>
        <taxon>Muroidea</taxon>
        <taxon>Muridae</taxon>
        <taxon>Murinae</taxon>
        <taxon>Rattus</taxon>
    </lineage>
</organism>